<reference evidence="1 2" key="1">
    <citation type="submission" date="2019-02" db="EMBL/GenBank/DDBJ databases">
        <title>Complete Genome Sequence and Methylome Analysis of Brevibacterium luteolum NEB1784.</title>
        <authorList>
            <person name="Fomenkov A."/>
            <person name="Roberts R.J."/>
        </authorList>
    </citation>
    <scope>NUCLEOTIDE SEQUENCE [LARGE SCALE GENOMIC DNA]</scope>
    <source>
        <strain evidence="1 2">NEB1784</strain>
    </source>
</reference>
<evidence type="ECO:0000313" key="2">
    <source>
        <dbReference type="Proteomes" id="UP000501518"/>
    </source>
</evidence>
<accession>A0A6G8KYF9</accession>
<proteinExistence type="predicted"/>
<dbReference type="EMBL" id="CP035810">
    <property type="protein sequence ID" value="QIN29615.1"/>
    <property type="molecule type" value="Genomic_DNA"/>
</dbReference>
<dbReference type="KEGG" id="blut:EW640_10245"/>
<dbReference type="AlphaFoldDB" id="A0A6G8KYF9"/>
<dbReference type="Proteomes" id="UP000501518">
    <property type="component" value="Chromosome"/>
</dbReference>
<protein>
    <recommendedName>
        <fullName evidence="3">PD-(D/E)XK nuclease superfamily protein</fullName>
    </recommendedName>
</protein>
<gene>
    <name evidence="1" type="ORF">EW640_10245</name>
</gene>
<dbReference type="RefSeq" id="WP_165884013.1">
    <property type="nucleotide sequence ID" value="NZ_CP035810.1"/>
</dbReference>
<sequence length="374" mass="41860">MYDESQLRGFQRIIAREVSLSDLLQHLSDLDPEPWRELIGTVPRTVSRERLLTRTDGRRGKGRADLALENDADPETLIEVKLGHKFTSDQRERYEATSDGPLILAGLSSDSHLISDDRWRFLNLSDIFAAWEHSRDSNARSIAQIAADTLKEWDRTIDGVFKAGAPLATVQQRFLAQVVARRIADELENRGWQVWAGVTSGSGGLPIASAWAPVDDDEDRAFIAEIRWGSDMQSGELRLGVDYWLEESQAARTEAWSLAVAMQETIRIDTFREYLAVTNPELNSLLLSDGAGRRMVNEDKWRPVIMHGFKSSTNPRGIKGGRRSNNPGFVGDGTQRFEAVSPIDYSRASAHNVVELLEACLLYLRDRVPSATAP</sequence>
<evidence type="ECO:0008006" key="3">
    <source>
        <dbReference type="Google" id="ProtNLM"/>
    </source>
</evidence>
<organism evidence="1 2">
    <name type="scientific">Brevibacterium luteolum</name>
    <dbReference type="NCBI Taxonomy" id="199591"/>
    <lineage>
        <taxon>Bacteria</taxon>
        <taxon>Bacillati</taxon>
        <taxon>Actinomycetota</taxon>
        <taxon>Actinomycetes</taxon>
        <taxon>Micrococcales</taxon>
        <taxon>Brevibacteriaceae</taxon>
        <taxon>Brevibacterium</taxon>
    </lineage>
</organism>
<name>A0A6G8KYF9_9MICO</name>
<evidence type="ECO:0000313" key="1">
    <source>
        <dbReference type="EMBL" id="QIN29615.1"/>
    </source>
</evidence>